<dbReference type="SUPFAM" id="SSF55729">
    <property type="entry name" value="Acyl-CoA N-acyltransferases (Nat)"/>
    <property type="match status" value="1"/>
</dbReference>
<dbReference type="AlphaFoldDB" id="S3N294"/>
<dbReference type="HOGENOM" id="CLU_013985_3_1_6"/>
<evidence type="ECO:0000313" key="3">
    <source>
        <dbReference type="Proteomes" id="UP000014568"/>
    </source>
</evidence>
<name>S3N294_9GAMM</name>
<dbReference type="eggNOG" id="COG1670">
    <property type="taxonomic scope" value="Bacteria"/>
</dbReference>
<reference evidence="2 3" key="1">
    <citation type="submission" date="2013-06" db="EMBL/GenBank/DDBJ databases">
        <title>The Genome Sequence of Acinetobacter rudis CIP 110305.</title>
        <authorList>
            <consortium name="The Broad Institute Genome Sequencing Platform"/>
            <consortium name="The Broad Institute Genome Sequencing Center for Infectious Disease"/>
            <person name="Cerqueira G."/>
            <person name="Feldgarden M."/>
            <person name="Courvalin P."/>
            <person name="Perichon B."/>
            <person name="Grillot-Courvalin C."/>
            <person name="Clermont D."/>
            <person name="Rocha E."/>
            <person name="Yoon E.-J."/>
            <person name="Nemec A."/>
            <person name="Young S.K."/>
            <person name="Zeng Q."/>
            <person name="Gargeya S."/>
            <person name="Fitzgerald M."/>
            <person name="Abouelleil A."/>
            <person name="Alvarado L."/>
            <person name="Berlin A.M."/>
            <person name="Chapman S.B."/>
            <person name="Dewar J."/>
            <person name="Goldberg J."/>
            <person name="Griggs A."/>
            <person name="Gujja S."/>
            <person name="Hansen M."/>
            <person name="Howarth C."/>
            <person name="Imamovic A."/>
            <person name="Larimer J."/>
            <person name="McCowan C."/>
            <person name="Murphy C."/>
            <person name="Pearson M."/>
            <person name="Priest M."/>
            <person name="Roberts A."/>
            <person name="Saif S."/>
            <person name="Shea T."/>
            <person name="Sykes S."/>
            <person name="Wortman J."/>
            <person name="Nusbaum C."/>
            <person name="Birren B."/>
        </authorList>
    </citation>
    <scope>NUCLEOTIDE SEQUENCE [LARGE SCALE GENOMIC DNA]</scope>
    <source>
        <strain evidence="2 3">CIP 110305</strain>
    </source>
</reference>
<dbReference type="InterPro" id="IPR051531">
    <property type="entry name" value="N-acetyltransferase"/>
</dbReference>
<dbReference type="Pfam" id="PF13302">
    <property type="entry name" value="Acetyltransf_3"/>
    <property type="match status" value="1"/>
</dbReference>
<accession>S3N294</accession>
<keyword evidence="3" id="KW-1185">Reference proteome</keyword>
<dbReference type="STRING" id="632955.GCA_000829675_00438"/>
<feature type="domain" description="N-acetyltransferase" evidence="1">
    <location>
        <begin position="28"/>
        <end position="190"/>
    </location>
</feature>
<comment type="caution">
    <text evidence="2">The sequence shown here is derived from an EMBL/GenBank/DDBJ whole genome shotgun (WGS) entry which is preliminary data.</text>
</comment>
<dbReference type="Proteomes" id="UP000014568">
    <property type="component" value="Unassembled WGS sequence"/>
</dbReference>
<evidence type="ECO:0000313" key="2">
    <source>
        <dbReference type="EMBL" id="EPF72653.1"/>
    </source>
</evidence>
<dbReference type="PATRIC" id="fig|421052.3.peg.2098"/>
<dbReference type="PROSITE" id="PS51186">
    <property type="entry name" value="GNAT"/>
    <property type="match status" value="1"/>
</dbReference>
<dbReference type="PANTHER" id="PTHR43792:SF16">
    <property type="entry name" value="N-ACETYLTRANSFERASE DOMAIN-CONTAINING PROTEIN"/>
    <property type="match status" value="1"/>
</dbReference>
<dbReference type="GO" id="GO:0016747">
    <property type="term" value="F:acyltransferase activity, transferring groups other than amino-acyl groups"/>
    <property type="evidence" value="ECO:0007669"/>
    <property type="project" value="InterPro"/>
</dbReference>
<dbReference type="RefSeq" id="WP_016656553.1">
    <property type="nucleotide sequence ID" value="NZ_KE340353.1"/>
</dbReference>
<dbReference type="EMBL" id="ATGI01000029">
    <property type="protein sequence ID" value="EPF72653.1"/>
    <property type="molecule type" value="Genomic_DNA"/>
</dbReference>
<organism evidence="2 3">
    <name type="scientific">Acinetobacter rudis CIP 110305</name>
    <dbReference type="NCBI Taxonomy" id="421052"/>
    <lineage>
        <taxon>Bacteria</taxon>
        <taxon>Pseudomonadati</taxon>
        <taxon>Pseudomonadota</taxon>
        <taxon>Gammaproteobacteria</taxon>
        <taxon>Moraxellales</taxon>
        <taxon>Moraxellaceae</taxon>
        <taxon>Acinetobacter</taxon>
    </lineage>
</organism>
<proteinExistence type="predicted"/>
<sequence length="191" mass="21859">MNAQSSEWVLCIMWALEHRVISKYMKKCYLTDLLLADVPSLVRVYTDPVTRKYLGGPLSGSVAELRALEDVKKLQDLPVWAIRVTESHDFVGTISLDNHHDGLDIEVSYELLPEFMGKGYATEALSLVLSYAFNEIKLQKLIAETQTKNKSSVKLLKRAGFSFERNLIRYESHQAIYSITNHLYFNREGKN</sequence>
<evidence type="ECO:0000259" key="1">
    <source>
        <dbReference type="PROSITE" id="PS51186"/>
    </source>
</evidence>
<dbReference type="InterPro" id="IPR016181">
    <property type="entry name" value="Acyl_CoA_acyltransferase"/>
</dbReference>
<gene>
    <name evidence="2" type="ORF">F945_02147</name>
</gene>
<protein>
    <recommendedName>
        <fullName evidence="1">N-acetyltransferase domain-containing protein</fullName>
    </recommendedName>
</protein>
<dbReference type="InterPro" id="IPR000182">
    <property type="entry name" value="GNAT_dom"/>
</dbReference>
<dbReference type="Gene3D" id="3.40.630.30">
    <property type="match status" value="1"/>
</dbReference>
<dbReference type="PANTHER" id="PTHR43792">
    <property type="entry name" value="GNAT FAMILY, PUTATIVE (AFU_ORTHOLOGUE AFUA_3G00765)-RELATED-RELATED"/>
    <property type="match status" value="1"/>
</dbReference>